<evidence type="ECO:0000313" key="8">
    <source>
        <dbReference type="Ensembl" id="ENSEBUP00000009334.1"/>
    </source>
</evidence>
<feature type="transmembrane region" description="Helical" evidence="6">
    <location>
        <begin position="250"/>
        <end position="273"/>
    </location>
</feature>
<evidence type="ECO:0000256" key="1">
    <source>
        <dbReference type="ARBA" id="ARBA00004141"/>
    </source>
</evidence>
<dbReference type="GO" id="GO:0005549">
    <property type="term" value="F:odorant binding"/>
    <property type="evidence" value="ECO:0007669"/>
    <property type="project" value="TreeGrafter"/>
</dbReference>
<evidence type="ECO:0000256" key="4">
    <source>
        <dbReference type="ARBA" id="ARBA00023136"/>
    </source>
</evidence>
<dbReference type="SUPFAM" id="SSF81321">
    <property type="entry name" value="Family A G protein-coupled receptor-like"/>
    <property type="match status" value="1"/>
</dbReference>
<evidence type="ECO:0000256" key="3">
    <source>
        <dbReference type="ARBA" id="ARBA00022989"/>
    </source>
</evidence>
<keyword evidence="4 6" id="KW-0472">Membrane</keyword>
<feature type="transmembrane region" description="Helical" evidence="6">
    <location>
        <begin position="216"/>
        <end position="238"/>
    </location>
</feature>
<proteinExistence type="predicted"/>
<dbReference type="GeneTree" id="ENSGT01030000234640"/>
<dbReference type="InterPro" id="IPR000276">
    <property type="entry name" value="GPCR_Rhodpsn"/>
</dbReference>
<dbReference type="AlphaFoldDB" id="A0A8C4Q393"/>
<name>A0A8C4Q393_EPTBU</name>
<evidence type="ECO:0000256" key="5">
    <source>
        <dbReference type="ARBA" id="ARBA00023224"/>
    </source>
</evidence>
<keyword evidence="2 6" id="KW-0812">Transmembrane</keyword>
<dbReference type="PRINTS" id="PR00245">
    <property type="entry name" value="OLFACTORYR"/>
</dbReference>
<feature type="transmembrane region" description="Helical" evidence="6">
    <location>
        <begin position="111"/>
        <end position="136"/>
    </location>
</feature>
<dbReference type="Proteomes" id="UP000694388">
    <property type="component" value="Unplaced"/>
</dbReference>
<dbReference type="InterPro" id="IPR052921">
    <property type="entry name" value="GPCR1_Superfamily_Member"/>
</dbReference>
<feature type="transmembrane region" description="Helical" evidence="6">
    <location>
        <begin position="39"/>
        <end position="64"/>
    </location>
</feature>
<sequence length="325" mass="37052">MYSRESKEFDIMFKGNQSLPPNVFILTSLFNEMASIRPWAFGGLFLIYLITIAINLILIVIILCEKKLHKPVYIFLGHLLIMDIVGSTTVLPRLMYSINENNMITKHACFIQLFFVAFYATMQSYILSIMAIDRYVAVCRPLRYNVLVTNIRAHKVFLPTVCWSFVLAGICLLLLIGRTICKYPEIHKVSCVHMTVAKLSCEDVTINSLYGIVHTFLTTVILLIVVIFTYTLILYECLCSGPRSEGNKKALHTCITHCLLLSLYIFSIVFAVISMRMSTSSNFPQSFQHLSDSLIYLVQPLANPIIYGIRTAQIRRSLKITFFLV</sequence>
<dbReference type="PRINTS" id="PR00237">
    <property type="entry name" value="GPCRRHODOPSN"/>
</dbReference>
<reference evidence="8" key="1">
    <citation type="submission" date="2025-08" db="UniProtKB">
        <authorList>
            <consortium name="Ensembl"/>
        </authorList>
    </citation>
    <scope>IDENTIFICATION</scope>
</reference>
<keyword evidence="5" id="KW-0807">Transducer</keyword>
<dbReference type="Pfam" id="PF13853">
    <property type="entry name" value="7tm_4"/>
    <property type="match status" value="1"/>
</dbReference>
<dbReference type="SMART" id="SM01381">
    <property type="entry name" value="7TM_GPCR_Srsx"/>
    <property type="match status" value="1"/>
</dbReference>
<dbReference type="Gene3D" id="1.20.1070.10">
    <property type="entry name" value="Rhodopsin 7-helix transmembrane proteins"/>
    <property type="match status" value="1"/>
</dbReference>
<feature type="transmembrane region" description="Helical" evidence="6">
    <location>
        <begin position="293"/>
        <end position="309"/>
    </location>
</feature>
<protein>
    <recommendedName>
        <fullName evidence="7">G-protein coupled receptors family 1 profile domain-containing protein</fullName>
    </recommendedName>
</protein>
<dbReference type="GO" id="GO:0016020">
    <property type="term" value="C:membrane"/>
    <property type="evidence" value="ECO:0007669"/>
    <property type="project" value="UniProtKB-SubCell"/>
</dbReference>
<dbReference type="PANTHER" id="PTHR26451:SF860">
    <property type="entry name" value="ODORANT RECEPTOR-RELATED"/>
    <property type="match status" value="1"/>
</dbReference>
<keyword evidence="3 6" id="KW-1133">Transmembrane helix</keyword>
<feature type="transmembrane region" description="Helical" evidence="6">
    <location>
        <begin position="156"/>
        <end position="176"/>
    </location>
</feature>
<feature type="transmembrane region" description="Helical" evidence="6">
    <location>
        <begin position="71"/>
        <end position="91"/>
    </location>
</feature>
<dbReference type="GO" id="GO:0004984">
    <property type="term" value="F:olfactory receptor activity"/>
    <property type="evidence" value="ECO:0007669"/>
    <property type="project" value="InterPro"/>
</dbReference>
<dbReference type="InterPro" id="IPR000725">
    <property type="entry name" value="Olfact_rcpt"/>
</dbReference>
<evidence type="ECO:0000256" key="2">
    <source>
        <dbReference type="ARBA" id="ARBA00022692"/>
    </source>
</evidence>
<evidence type="ECO:0000259" key="7">
    <source>
        <dbReference type="PROSITE" id="PS50262"/>
    </source>
</evidence>
<dbReference type="PROSITE" id="PS50262">
    <property type="entry name" value="G_PROTEIN_RECEP_F1_2"/>
    <property type="match status" value="1"/>
</dbReference>
<dbReference type="PANTHER" id="PTHR26451">
    <property type="entry name" value="G_PROTEIN_RECEP_F1_2 DOMAIN-CONTAINING PROTEIN"/>
    <property type="match status" value="1"/>
</dbReference>
<accession>A0A8C4Q393</accession>
<organism evidence="8 9">
    <name type="scientific">Eptatretus burgeri</name>
    <name type="common">Inshore hagfish</name>
    <dbReference type="NCBI Taxonomy" id="7764"/>
    <lineage>
        <taxon>Eukaryota</taxon>
        <taxon>Metazoa</taxon>
        <taxon>Chordata</taxon>
        <taxon>Craniata</taxon>
        <taxon>Vertebrata</taxon>
        <taxon>Cyclostomata</taxon>
        <taxon>Myxini</taxon>
        <taxon>Myxiniformes</taxon>
        <taxon>Myxinidae</taxon>
        <taxon>Eptatretinae</taxon>
        <taxon>Eptatretus</taxon>
    </lineage>
</organism>
<evidence type="ECO:0000256" key="6">
    <source>
        <dbReference type="SAM" id="Phobius"/>
    </source>
</evidence>
<dbReference type="GO" id="GO:0004930">
    <property type="term" value="F:G protein-coupled receptor activity"/>
    <property type="evidence" value="ECO:0007669"/>
    <property type="project" value="InterPro"/>
</dbReference>
<comment type="subcellular location">
    <subcellularLocation>
        <location evidence="1">Membrane</location>
        <topology evidence="1">Multi-pass membrane protein</topology>
    </subcellularLocation>
</comment>
<dbReference type="Ensembl" id="ENSEBUT00000009855.1">
    <property type="protein sequence ID" value="ENSEBUP00000009334.1"/>
    <property type="gene ID" value="ENSEBUG00000006018.1"/>
</dbReference>
<dbReference type="InterPro" id="IPR017452">
    <property type="entry name" value="GPCR_Rhodpsn_7TM"/>
</dbReference>
<evidence type="ECO:0000313" key="9">
    <source>
        <dbReference type="Proteomes" id="UP000694388"/>
    </source>
</evidence>
<feature type="domain" description="G-protein coupled receptors family 1 profile" evidence="7">
    <location>
        <begin position="54"/>
        <end position="307"/>
    </location>
</feature>
<keyword evidence="9" id="KW-1185">Reference proteome</keyword>
<reference evidence="8" key="2">
    <citation type="submission" date="2025-09" db="UniProtKB">
        <authorList>
            <consortium name="Ensembl"/>
        </authorList>
    </citation>
    <scope>IDENTIFICATION</scope>
</reference>